<sequence length="86" mass="10228">MELALRRAVKVRETDVQSQDSWELISEIREVERKLAYTEEWFSLEKDENLIDACIYERESLCARYRYLISLAKRQGISSHPFRAGM</sequence>
<organism evidence="1 2">
    <name type="scientific">Yeguia hominis</name>
    <dbReference type="NCBI Taxonomy" id="2763662"/>
    <lineage>
        <taxon>Bacteria</taxon>
        <taxon>Bacillati</taxon>
        <taxon>Bacillota</taxon>
        <taxon>Clostridia</taxon>
        <taxon>Eubacteriales</taxon>
        <taxon>Yeguiaceae</taxon>
        <taxon>Yeguia</taxon>
    </lineage>
</organism>
<name>A0A926D8B7_9FIRM</name>
<comment type="caution">
    <text evidence="1">The sequence shown here is derived from an EMBL/GenBank/DDBJ whole genome shotgun (WGS) entry which is preliminary data.</text>
</comment>
<evidence type="ECO:0000313" key="2">
    <source>
        <dbReference type="Proteomes" id="UP000651482"/>
    </source>
</evidence>
<dbReference type="EMBL" id="JACRSN010000004">
    <property type="protein sequence ID" value="MBC8533187.1"/>
    <property type="molecule type" value="Genomic_DNA"/>
</dbReference>
<protein>
    <submittedName>
        <fullName evidence="1">DUF2508 family protein</fullName>
    </submittedName>
</protein>
<reference evidence="1" key="1">
    <citation type="submission" date="2020-08" db="EMBL/GenBank/DDBJ databases">
        <title>Genome public.</title>
        <authorList>
            <person name="Liu C."/>
            <person name="Sun Q."/>
        </authorList>
    </citation>
    <scope>NUCLEOTIDE SEQUENCE</scope>
    <source>
        <strain evidence="1">NSJ-40</strain>
    </source>
</reference>
<gene>
    <name evidence="1" type="ORF">IAG03_04050</name>
</gene>
<accession>A0A926D8B7</accession>
<dbReference type="RefSeq" id="WP_249318536.1">
    <property type="nucleotide sequence ID" value="NZ_JACRSN010000004.1"/>
</dbReference>
<proteinExistence type="predicted"/>
<evidence type="ECO:0000313" key="1">
    <source>
        <dbReference type="EMBL" id="MBC8533187.1"/>
    </source>
</evidence>
<keyword evidence="2" id="KW-1185">Reference proteome</keyword>
<dbReference type="Proteomes" id="UP000651482">
    <property type="component" value="Unassembled WGS sequence"/>
</dbReference>
<dbReference type="AlphaFoldDB" id="A0A926D8B7"/>